<gene>
    <name evidence="15" type="ORF">IRY55_02215</name>
</gene>
<comment type="function">
    <text evidence="10 12">Specifically methylates the N3 position of the uracil ring of uridine 1498 (m3U1498) in 16S rRNA. Acts on the fully assembled 30S ribosomal subunit.</text>
</comment>
<evidence type="ECO:0000256" key="1">
    <source>
        <dbReference type="ARBA" id="ARBA00004496"/>
    </source>
</evidence>
<dbReference type="PANTHER" id="PTHR30027:SF3">
    <property type="entry name" value="16S RRNA (URACIL(1498)-N(3))-METHYLTRANSFERASE"/>
    <property type="match status" value="1"/>
</dbReference>
<keyword evidence="8 12" id="KW-0808">Transferase</keyword>
<evidence type="ECO:0000256" key="5">
    <source>
        <dbReference type="ARBA" id="ARBA00022490"/>
    </source>
</evidence>
<sequence length="243" mass="26980">MQRYFVESIQEGRVQFSQEDAKHISRVMRMKQGDEIIVVAQGIAYIAVLEDVDSDVTATLAQKLTQQVELPVHVTIASGIPKGDKLDLITQKSTELGATAILPVAMRRSVSKWDAKKTPKRLERFAKIAKEAAEQSHRTIIPAIDYVASIDALIAQSERFDHLYFAYEDDAKEVARQTFSERLGKVSPGESILVVFGPEGGIAEEEAEALREANFQSIALGPRILRTETAPLYVLSAVSYQFE</sequence>
<reference evidence="15" key="1">
    <citation type="submission" date="2020-11" db="EMBL/GenBank/DDBJ databases">
        <title>Multidrug resistant novel bacterium Savagea serpentis sp. nov., isolated from the scats of a vine snake (Ahaetulla nasuta).</title>
        <authorList>
            <person name="Venkata Ramana V."/>
            <person name="Vikas Patil S."/>
            <person name="Yogita Lugani V."/>
        </authorList>
    </citation>
    <scope>NUCLEOTIDE SEQUENCE</scope>
    <source>
        <strain evidence="15">SN6</strain>
    </source>
</reference>
<keyword evidence="6 12" id="KW-0698">rRNA processing</keyword>
<evidence type="ECO:0000256" key="4">
    <source>
        <dbReference type="ARBA" id="ARBA00013673"/>
    </source>
</evidence>
<dbReference type="EC" id="2.1.1.193" evidence="3 12"/>
<dbReference type="GO" id="GO:0070475">
    <property type="term" value="P:rRNA base methylation"/>
    <property type="evidence" value="ECO:0007669"/>
    <property type="project" value="TreeGrafter"/>
</dbReference>
<evidence type="ECO:0000256" key="2">
    <source>
        <dbReference type="ARBA" id="ARBA00005528"/>
    </source>
</evidence>
<evidence type="ECO:0000256" key="12">
    <source>
        <dbReference type="PIRNR" id="PIRNR015601"/>
    </source>
</evidence>
<evidence type="ECO:0000259" key="14">
    <source>
        <dbReference type="Pfam" id="PF20260"/>
    </source>
</evidence>
<evidence type="ECO:0000256" key="7">
    <source>
        <dbReference type="ARBA" id="ARBA00022603"/>
    </source>
</evidence>
<evidence type="ECO:0000256" key="8">
    <source>
        <dbReference type="ARBA" id="ARBA00022679"/>
    </source>
</evidence>
<keyword evidence="9 12" id="KW-0949">S-adenosyl-L-methionine</keyword>
<dbReference type="Pfam" id="PF04452">
    <property type="entry name" value="Methyltrans_RNA"/>
    <property type="match status" value="1"/>
</dbReference>
<dbReference type="SUPFAM" id="SSF88697">
    <property type="entry name" value="PUA domain-like"/>
    <property type="match status" value="1"/>
</dbReference>
<evidence type="ECO:0000256" key="9">
    <source>
        <dbReference type="ARBA" id="ARBA00022691"/>
    </source>
</evidence>
<dbReference type="InterPro" id="IPR029026">
    <property type="entry name" value="tRNA_m1G_MTases_N"/>
</dbReference>
<feature type="domain" description="Ribosomal RNA small subunit methyltransferase E methyltransferase" evidence="13">
    <location>
        <begin position="69"/>
        <end position="238"/>
    </location>
</feature>
<dbReference type="PANTHER" id="PTHR30027">
    <property type="entry name" value="RIBOSOMAL RNA SMALL SUBUNIT METHYLTRANSFERASE E"/>
    <property type="match status" value="1"/>
</dbReference>
<keyword evidence="7 12" id="KW-0489">Methyltransferase</keyword>
<dbReference type="Gene3D" id="3.40.1280.10">
    <property type="match status" value="1"/>
</dbReference>
<dbReference type="InterPro" id="IPR015947">
    <property type="entry name" value="PUA-like_sf"/>
</dbReference>
<dbReference type="NCBIfam" id="TIGR00046">
    <property type="entry name" value="RsmE family RNA methyltransferase"/>
    <property type="match status" value="1"/>
</dbReference>
<dbReference type="NCBIfam" id="NF008691">
    <property type="entry name" value="PRK11713.1-4"/>
    <property type="match status" value="1"/>
</dbReference>
<evidence type="ECO:0000256" key="11">
    <source>
        <dbReference type="ARBA" id="ARBA00047944"/>
    </source>
</evidence>
<dbReference type="EMBL" id="JADKPV010000001">
    <property type="protein sequence ID" value="MBF4500164.1"/>
    <property type="molecule type" value="Genomic_DNA"/>
</dbReference>
<dbReference type="InterPro" id="IPR046887">
    <property type="entry name" value="RsmE_PUA-like"/>
</dbReference>
<proteinExistence type="inferred from homology"/>
<organism evidence="15 16">
    <name type="scientific">Savagea serpentis</name>
    <dbReference type="NCBI Taxonomy" id="2785297"/>
    <lineage>
        <taxon>Bacteria</taxon>
        <taxon>Bacillati</taxon>
        <taxon>Bacillota</taxon>
        <taxon>Bacilli</taxon>
        <taxon>Bacillales</taxon>
        <taxon>Caryophanaceae</taxon>
        <taxon>Savagea</taxon>
    </lineage>
</organism>
<feature type="domain" description="Ribosomal RNA small subunit methyltransferase E PUA-like" evidence="14">
    <location>
        <begin position="18"/>
        <end position="53"/>
    </location>
</feature>
<dbReference type="InterPro" id="IPR029028">
    <property type="entry name" value="Alpha/beta_knot_MTases"/>
</dbReference>
<comment type="subcellular location">
    <subcellularLocation>
        <location evidence="1 12">Cytoplasm</location>
    </subcellularLocation>
</comment>
<comment type="caution">
    <text evidence="15">The sequence shown here is derived from an EMBL/GenBank/DDBJ whole genome shotgun (WGS) entry which is preliminary data.</text>
</comment>
<dbReference type="InterPro" id="IPR046886">
    <property type="entry name" value="RsmE_MTase_dom"/>
</dbReference>
<evidence type="ECO:0000256" key="10">
    <source>
        <dbReference type="ARBA" id="ARBA00025699"/>
    </source>
</evidence>
<keyword evidence="16" id="KW-1185">Reference proteome</keyword>
<comment type="catalytic activity">
    <reaction evidence="11 12">
        <text>uridine(1498) in 16S rRNA + S-adenosyl-L-methionine = N(3)-methyluridine(1498) in 16S rRNA + S-adenosyl-L-homocysteine + H(+)</text>
        <dbReference type="Rhea" id="RHEA:42920"/>
        <dbReference type="Rhea" id="RHEA-COMP:10283"/>
        <dbReference type="Rhea" id="RHEA-COMP:10284"/>
        <dbReference type="ChEBI" id="CHEBI:15378"/>
        <dbReference type="ChEBI" id="CHEBI:57856"/>
        <dbReference type="ChEBI" id="CHEBI:59789"/>
        <dbReference type="ChEBI" id="CHEBI:65315"/>
        <dbReference type="ChEBI" id="CHEBI:74502"/>
        <dbReference type="EC" id="2.1.1.193"/>
    </reaction>
</comment>
<evidence type="ECO:0000313" key="16">
    <source>
        <dbReference type="Proteomes" id="UP000622653"/>
    </source>
</evidence>
<evidence type="ECO:0000313" key="15">
    <source>
        <dbReference type="EMBL" id="MBF4500164.1"/>
    </source>
</evidence>
<dbReference type="GO" id="GO:0005737">
    <property type="term" value="C:cytoplasm"/>
    <property type="evidence" value="ECO:0007669"/>
    <property type="project" value="UniProtKB-SubCell"/>
</dbReference>
<accession>A0A8J7KKL6</accession>
<dbReference type="GO" id="GO:0070042">
    <property type="term" value="F:rRNA (uridine-N3-)-methyltransferase activity"/>
    <property type="evidence" value="ECO:0007669"/>
    <property type="project" value="TreeGrafter"/>
</dbReference>
<dbReference type="Gene3D" id="2.40.240.20">
    <property type="entry name" value="Hypothetical PUA domain-like, domain 1"/>
    <property type="match status" value="1"/>
</dbReference>
<dbReference type="PIRSF" id="PIRSF015601">
    <property type="entry name" value="MTase_slr0722"/>
    <property type="match status" value="1"/>
</dbReference>
<dbReference type="RefSeq" id="WP_194561620.1">
    <property type="nucleotide sequence ID" value="NZ_JADKPV010000001.1"/>
</dbReference>
<dbReference type="InterPro" id="IPR006700">
    <property type="entry name" value="RsmE"/>
</dbReference>
<dbReference type="Proteomes" id="UP000622653">
    <property type="component" value="Unassembled WGS sequence"/>
</dbReference>
<dbReference type="SUPFAM" id="SSF75217">
    <property type="entry name" value="alpha/beta knot"/>
    <property type="match status" value="1"/>
</dbReference>
<name>A0A8J7KKL6_9BACL</name>
<keyword evidence="5 12" id="KW-0963">Cytoplasm</keyword>
<evidence type="ECO:0000259" key="13">
    <source>
        <dbReference type="Pfam" id="PF04452"/>
    </source>
</evidence>
<dbReference type="AlphaFoldDB" id="A0A8J7KKL6"/>
<dbReference type="CDD" id="cd18084">
    <property type="entry name" value="RsmE-like"/>
    <property type="match status" value="1"/>
</dbReference>
<dbReference type="Pfam" id="PF20260">
    <property type="entry name" value="PUA_4"/>
    <property type="match status" value="1"/>
</dbReference>
<protein>
    <recommendedName>
        <fullName evidence="4 12">Ribosomal RNA small subunit methyltransferase E</fullName>
        <ecNumber evidence="3 12">2.1.1.193</ecNumber>
    </recommendedName>
</protein>
<evidence type="ECO:0000256" key="6">
    <source>
        <dbReference type="ARBA" id="ARBA00022552"/>
    </source>
</evidence>
<evidence type="ECO:0000256" key="3">
    <source>
        <dbReference type="ARBA" id="ARBA00012328"/>
    </source>
</evidence>
<comment type="similarity">
    <text evidence="2 12">Belongs to the RNA methyltransferase RsmE family.</text>
</comment>